<evidence type="ECO:0000313" key="1">
    <source>
        <dbReference type="EMBL" id="OGZ10636.1"/>
    </source>
</evidence>
<dbReference type="AlphaFoldDB" id="A0A1G2DAJ3"/>
<gene>
    <name evidence="1" type="ORF">A3C93_03000</name>
</gene>
<reference evidence="1 2" key="1">
    <citation type="journal article" date="2016" name="Nat. Commun.">
        <title>Thousands of microbial genomes shed light on interconnected biogeochemical processes in an aquifer system.</title>
        <authorList>
            <person name="Anantharaman K."/>
            <person name="Brown C.T."/>
            <person name="Hug L.A."/>
            <person name="Sharon I."/>
            <person name="Castelle C.J."/>
            <person name="Probst A.J."/>
            <person name="Thomas B.C."/>
            <person name="Singh A."/>
            <person name="Wilkins M.J."/>
            <person name="Karaoz U."/>
            <person name="Brodie E.L."/>
            <person name="Williams K.H."/>
            <person name="Hubbard S.S."/>
            <person name="Banfield J.F."/>
        </authorList>
    </citation>
    <scope>NUCLEOTIDE SEQUENCE [LARGE SCALE GENOMIC DNA]</scope>
</reference>
<evidence type="ECO:0000313" key="2">
    <source>
        <dbReference type="Proteomes" id="UP000178636"/>
    </source>
</evidence>
<proteinExistence type="predicted"/>
<comment type="caution">
    <text evidence="1">The sequence shown here is derived from an EMBL/GenBank/DDBJ whole genome shotgun (WGS) entry which is preliminary data.</text>
</comment>
<dbReference type="Proteomes" id="UP000178636">
    <property type="component" value="Unassembled WGS sequence"/>
</dbReference>
<accession>A0A1G2DAJ3</accession>
<sequence length="85" mass="9550">MSYEGRQQVWCENGHYDVFDAVDHVRDCMVCNALPALVNQVDDTNGSAEGYIEPVETVPAVYCECFSCGHRHEIVPAKYEIPKKA</sequence>
<dbReference type="EMBL" id="MHLO01000049">
    <property type="protein sequence ID" value="OGZ10636.1"/>
    <property type="molecule type" value="Genomic_DNA"/>
</dbReference>
<protein>
    <submittedName>
        <fullName evidence="1">Uncharacterized protein</fullName>
    </submittedName>
</protein>
<organism evidence="1 2">
    <name type="scientific">Candidatus Lloydbacteria bacterium RIFCSPHIGHO2_02_FULL_54_17</name>
    <dbReference type="NCBI Taxonomy" id="1798664"/>
    <lineage>
        <taxon>Bacteria</taxon>
        <taxon>Candidatus Lloydiibacteriota</taxon>
    </lineage>
</organism>
<name>A0A1G2DAJ3_9BACT</name>